<dbReference type="InterPro" id="IPR052711">
    <property type="entry name" value="Zinc_ADH-like"/>
</dbReference>
<dbReference type="InterPro" id="IPR020843">
    <property type="entry name" value="ER"/>
</dbReference>
<evidence type="ECO:0000313" key="2">
    <source>
        <dbReference type="EMBL" id="KAK7425570.1"/>
    </source>
</evidence>
<dbReference type="SUPFAM" id="SSF50129">
    <property type="entry name" value="GroES-like"/>
    <property type="match status" value="1"/>
</dbReference>
<dbReference type="PANTHER" id="PTHR45033:SF2">
    <property type="entry name" value="ZINC-TYPE ALCOHOL DEHYDROGENASE-LIKE PROTEIN C1773.06C"/>
    <property type="match status" value="1"/>
</dbReference>
<feature type="domain" description="Enoyl reductase (ER)" evidence="1">
    <location>
        <begin position="14"/>
        <end position="342"/>
    </location>
</feature>
<keyword evidence="3" id="KW-1185">Reference proteome</keyword>
<dbReference type="InterPro" id="IPR013154">
    <property type="entry name" value="ADH-like_N"/>
</dbReference>
<accession>A0ABR1HXJ1</accession>
<organism evidence="2 3">
    <name type="scientific">Neonectria magnoliae</name>
    <dbReference type="NCBI Taxonomy" id="2732573"/>
    <lineage>
        <taxon>Eukaryota</taxon>
        <taxon>Fungi</taxon>
        <taxon>Dikarya</taxon>
        <taxon>Ascomycota</taxon>
        <taxon>Pezizomycotina</taxon>
        <taxon>Sordariomycetes</taxon>
        <taxon>Hypocreomycetidae</taxon>
        <taxon>Hypocreales</taxon>
        <taxon>Nectriaceae</taxon>
        <taxon>Neonectria</taxon>
    </lineage>
</organism>
<dbReference type="Gene3D" id="3.40.50.720">
    <property type="entry name" value="NAD(P)-binding Rossmann-like Domain"/>
    <property type="match status" value="1"/>
</dbReference>
<dbReference type="Pfam" id="PF08240">
    <property type="entry name" value="ADH_N"/>
    <property type="match status" value="1"/>
</dbReference>
<dbReference type="EMBL" id="JAZAVK010000080">
    <property type="protein sequence ID" value="KAK7425570.1"/>
    <property type="molecule type" value="Genomic_DNA"/>
</dbReference>
<sequence length="345" mass="36825">MSSHTVFRWSSRDGFEGLKAFEEPIPMVGKEDVLVKVRSVALNNRDVTIARSTYPIPVKDQVVPCSDMAGEIVEVGGGVDGFAVGDSVIAPVSLALLYGCVKDHANTLGGPKDGVLQEYLALPAHAVIKLPKSSHNFTQWAALVTIGSTAWNALYGYAPLRPGQTVLVLGTGGVSLAALIFAKAAGATTIVTSSSDEKLEYVKATYGADYTINYNTHPDWDVEVQRITNGHGVDNVIEVGGLGTIQRSFQSVAWGGTVSLIGYLTDVPPDKLPNIAWLTLVKGVVFRGILAGSKQQLEEAVRFMASRELQMPVDKTFGFNREGIIAALECLASGDFIGKVCINLE</sequence>
<name>A0ABR1HXJ1_9HYPO</name>
<dbReference type="Pfam" id="PF00107">
    <property type="entry name" value="ADH_zinc_N"/>
    <property type="match status" value="1"/>
</dbReference>
<reference evidence="2 3" key="1">
    <citation type="journal article" date="2025" name="Microbiol. Resour. Announc.">
        <title>Draft genome sequences for Neonectria magnoliae and Neonectria punicea, canker pathogens of Liriodendron tulipifera and Acer saccharum in West Virginia.</title>
        <authorList>
            <person name="Petronek H.M."/>
            <person name="Kasson M.T."/>
            <person name="Metheny A.M."/>
            <person name="Stauder C.M."/>
            <person name="Lovett B."/>
            <person name="Lynch S.C."/>
            <person name="Garnas J.R."/>
            <person name="Kasson L.R."/>
            <person name="Stajich J.E."/>
        </authorList>
    </citation>
    <scope>NUCLEOTIDE SEQUENCE [LARGE SCALE GENOMIC DNA]</scope>
    <source>
        <strain evidence="2 3">NRRL 64651</strain>
    </source>
</reference>
<evidence type="ECO:0000313" key="3">
    <source>
        <dbReference type="Proteomes" id="UP001498421"/>
    </source>
</evidence>
<dbReference type="InterPro" id="IPR011032">
    <property type="entry name" value="GroES-like_sf"/>
</dbReference>
<dbReference type="SMART" id="SM00829">
    <property type="entry name" value="PKS_ER"/>
    <property type="match status" value="1"/>
</dbReference>
<dbReference type="SUPFAM" id="SSF51735">
    <property type="entry name" value="NAD(P)-binding Rossmann-fold domains"/>
    <property type="match status" value="1"/>
</dbReference>
<dbReference type="InterPro" id="IPR036291">
    <property type="entry name" value="NAD(P)-bd_dom_sf"/>
</dbReference>
<dbReference type="PANTHER" id="PTHR45033">
    <property type="match status" value="1"/>
</dbReference>
<dbReference type="Gene3D" id="3.90.180.10">
    <property type="entry name" value="Medium-chain alcohol dehydrogenases, catalytic domain"/>
    <property type="match status" value="1"/>
</dbReference>
<comment type="caution">
    <text evidence="2">The sequence shown here is derived from an EMBL/GenBank/DDBJ whole genome shotgun (WGS) entry which is preliminary data.</text>
</comment>
<evidence type="ECO:0000259" key="1">
    <source>
        <dbReference type="SMART" id="SM00829"/>
    </source>
</evidence>
<dbReference type="InterPro" id="IPR013149">
    <property type="entry name" value="ADH-like_C"/>
</dbReference>
<dbReference type="CDD" id="cd08276">
    <property type="entry name" value="MDR7"/>
    <property type="match status" value="1"/>
</dbReference>
<gene>
    <name evidence="2" type="ORF">QQZ08_008011</name>
</gene>
<proteinExistence type="predicted"/>
<protein>
    <recommendedName>
        <fullName evidence="1">Enoyl reductase (ER) domain-containing protein</fullName>
    </recommendedName>
</protein>
<dbReference type="Proteomes" id="UP001498421">
    <property type="component" value="Unassembled WGS sequence"/>
</dbReference>